<dbReference type="SUPFAM" id="SSF51412">
    <property type="entry name" value="Inosine monophosphate dehydrogenase (IMPDH)"/>
    <property type="match status" value="1"/>
</dbReference>
<keyword evidence="1" id="KW-0285">Flavoprotein</keyword>
<sequence>MIETNITKMFGIKHPIFSAPMGPFYTRDLALAVSEAGGLGVLSNVNIIGTDPVKEHIASIEYMIEHTDKPFGLNFLTSRNNVGVKEMCTDVPKMVMNNPKMREQCVYWLTSAGSSKLLPASKNFQELREKSEVKHFHVAPAKWLAQKCVDANVDGIVCTGTEGGGHQSYEKVTTLVLLQQLNKTFPDLPKIACGGFATGEGLAAALSLGAGAIAMGSRFIASKQSEFNEAYKGIIPPGTPQDTALFTGSFGPIRLYRNKYALEHPAPTTKEEMMAYEKSITMEQRQRDAGAYERVYNGDTENGAVLLGQSIGIINSIDDVDEIIERIMKEAEAAIKGNYSKLK</sequence>
<evidence type="ECO:0000256" key="3">
    <source>
        <dbReference type="ARBA" id="ARBA00023002"/>
    </source>
</evidence>
<dbReference type="Gene3D" id="3.20.20.70">
    <property type="entry name" value="Aldolase class I"/>
    <property type="match status" value="1"/>
</dbReference>
<dbReference type="GO" id="GO:0018580">
    <property type="term" value="F:nitronate monooxygenase activity"/>
    <property type="evidence" value="ECO:0007669"/>
    <property type="project" value="InterPro"/>
</dbReference>
<dbReference type="PANTHER" id="PTHR32332">
    <property type="entry name" value="2-NITROPROPANE DIOXYGENASE"/>
    <property type="match status" value="1"/>
</dbReference>
<protein>
    <submittedName>
        <fullName evidence="4">Uncharacterized protein</fullName>
    </submittedName>
</protein>
<gene>
    <name evidence="4" type="ORF">LCGC14_0954620</name>
</gene>
<evidence type="ECO:0000256" key="1">
    <source>
        <dbReference type="ARBA" id="ARBA00022630"/>
    </source>
</evidence>
<accession>A0A0F9NG83</accession>
<keyword evidence="3" id="KW-0560">Oxidoreductase</keyword>
<evidence type="ECO:0000256" key="2">
    <source>
        <dbReference type="ARBA" id="ARBA00022643"/>
    </source>
</evidence>
<comment type="caution">
    <text evidence="4">The sequence shown here is derived from an EMBL/GenBank/DDBJ whole genome shotgun (WGS) entry which is preliminary data.</text>
</comment>
<dbReference type="InterPro" id="IPR004136">
    <property type="entry name" value="NMO"/>
</dbReference>
<evidence type="ECO:0000313" key="4">
    <source>
        <dbReference type="EMBL" id="KKN18555.1"/>
    </source>
</evidence>
<dbReference type="EMBL" id="LAZR01003416">
    <property type="protein sequence ID" value="KKN18555.1"/>
    <property type="molecule type" value="Genomic_DNA"/>
</dbReference>
<dbReference type="CDD" id="cd04730">
    <property type="entry name" value="NPD_like"/>
    <property type="match status" value="1"/>
</dbReference>
<proteinExistence type="predicted"/>
<dbReference type="InterPro" id="IPR013785">
    <property type="entry name" value="Aldolase_TIM"/>
</dbReference>
<organism evidence="4">
    <name type="scientific">marine sediment metagenome</name>
    <dbReference type="NCBI Taxonomy" id="412755"/>
    <lineage>
        <taxon>unclassified sequences</taxon>
        <taxon>metagenomes</taxon>
        <taxon>ecological metagenomes</taxon>
    </lineage>
</organism>
<dbReference type="AlphaFoldDB" id="A0A0F9NG83"/>
<name>A0A0F9NG83_9ZZZZ</name>
<keyword evidence="2" id="KW-0288">FMN</keyword>
<dbReference type="Pfam" id="PF03060">
    <property type="entry name" value="NMO"/>
    <property type="match status" value="1"/>
</dbReference>
<dbReference type="PANTHER" id="PTHR32332:SF20">
    <property type="entry name" value="2-NITROPROPANE DIOXYGENASE-LIKE PROTEIN"/>
    <property type="match status" value="1"/>
</dbReference>
<reference evidence="4" key="1">
    <citation type="journal article" date="2015" name="Nature">
        <title>Complex archaea that bridge the gap between prokaryotes and eukaryotes.</title>
        <authorList>
            <person name="Spang A."/>
            <person name="Saw J.H."/>
            <person name="Jorgensen S.L."/>
            <person name="Zaremba-Niedzwiedzka K."/>
            <person name="Martijn J."/>
            <person name="Lind A.E."/>
            <person name="van Eijk R."/>
            <person name="Schleper C."/>
            <person name="Guy L."/>
            <person name="Ettema T.J."/>
        </authorList>
    </citation>
    <scope>NUCLEOTIDE SEQUENCE</scope>
</reference>